<gene>
    <name evidence="2" type="ORF">PV11_01163</name>
</gene>
<dbReference type="PANTHER" id="PTHR28173">
    <property type="entry name" value="RIBONUCLEASES P/MRP PROTEIN SUBUNIT POP8"/>
    <property type="match status" value="1"/>
</dbReference>
<evidence type="ECO:0000313" key="3">
    <source>
        <dbReference type="Proteomes" id="UP000053599"/>
    </source>
</evidence>
<dbReference type="GO" id="GO:0000172">
    <property type="term" value="C:ribonuclease MRP complex"/>
    <property type="evidence" value="ECO:0007669"/>
    <property type="project" value="InterPro"/>
</dbReference>
<dbReference type="GO" id="GO:0000171">
    <property type="term" value="F:ribonuclease MRP activity"/>
    <property type="evidence" value="ECO:0007669"/>
    <property type="project" value="TreeGrafter"/>
</dbReference>
<sequence length="131" mass="14016">MTTGIANKHESTTTAFTLRNPPYAYFHLSLRSLSPQTSPDLDDITARSYLTAALQQYLGLTGTAIPIDILKTEGASVCIRVSRDDEGAVAAAVSQWASPKGVSLRIDARGSWLGGVIARGGRNAKLWTLEP</sequence>
<dbReference type="OrthoDB" id="5530243at2759"/>
<proteinExistence type="predicted"/>
<evidence type="ECO:0000259" key="1">
    <source>
        <dbReference type="Pfam" id="PF20976"/>
    </source>
</evidence>
<protein>
    <recommendedName>
        <fullName evidence="1">Ribonucleases P/MRP subunit Pop8-like domain-containing protein</fullName>
    </recommendedName>
</protein>
<dbReference type="STRING" id="1016849.A0A0D1W9G6"/>
<dbReference type="InterPro" id="IPR020347">
    <property type="entry name" value="Pop8"/>
</dbReference>
<evidence type="ECO:0000313" key="2">
    <source>
        <dbReference type="EMBL" id="KIV85470.1"/>
    </source>
</evidence>
<dbReference type="GO" id="GO:0004526">
    <property type="term" value="F:ribonuclease P activity"/>
    <property type="evidence" value="ECO:0007669"/>
    <property type="project" value="TreeGrafter"/>
</dbReference>
<dbReference type="AlphaFoldDB" id="A0A0D1W9G6"/>
<dbReference type="EMBL" id="KN846951">
    <property type="protein sequence ID" value="KIV85470.1"/>
    <property type="molecule type" value="Genomic_DNA"/>
</dbReference>
<dbReference type="Proteomes" id="UP000053599">
    <property type="component" value="Unassembled WGS sequence"/>
</dbReference>
<name>A0A0D1W9G6_9EURO</name>
<organism evidence="2 3">
    <name type="scientific">Exophiala sideris</name>
    <dbReference type="NCBI Taxonomy" id="1016849"/>
    <lineage>
        <taxon>Eukaryota</taxon>
        <taxon>Fungi</taxon>
        <taxon>Dikarya</taxon>
        <taxon>Ascomycota</taxon>
        <taxon>Pezizomycotina</taxon>
        <taxon>Eurotiomycetes</taxon>
        <taxon>Chaetothyriomycetidae</taxon>
        <taxon>Chaetothyriales</taxon>
        <taxon>Herpotrichiellaceae</taxon>
        <taxon>Exophiala</taxon>
    </lineage>
</organism>
<dbReference type="PANTHER" id="PTHR28173:SF1">
    <property type="entry name" value="RIBONUCLEASES P_MRP PROTEIN SUBUNIT POP8"/>
    <property type="match status" value="1"/>
</dbReference>
<dbReference type="InterPro" id="IPR049128">
    <property type="entry name" value="Pop8-like_dom"/>
</dbReference>
<dbReference type="Pfam" id="PF20976">
    <property type="entry name" value="Pop8"/>
    <property type="match status" value="1"/>
</dbReference>
<reference evidence="2 3" key="1">
    <citation type="submission" date="2015-01" db="EMBL/GenBank/DDBJ databases">
        <title>The Genome Sequence of Exophiala sideris CBS121828.</title>
        <authorList>
            <consortium name="The Broad Institute Genomics Platform"/>
            <person name="Cuomo C."/>
            <person name="de Hoog S."/>
            <person name="Gorbushina A."/>
            <person name="Stielow B."/>
            <person name="Teixiera M."/>
            <person name="Abouelleil A."/>
            <person name="Chapman S.B."/>
            <person name="Priest M."/>
            <person name="Young S.K."/>
            <person name="Wortman J."/>
            <person name="Nusbaum C."/>
            <person name="Birren B."/>
        </authorList>
    </citation>
    <scope>NUCLEOTIDE SEQUENCE [LARGE SCALE GENOMIC DNA]</scope>
    <source>
        <strain evidence="2 3">CBS 121828</strain>
    </source>
</reference>
<dbReference type="HOGENOM" id="CLU_115053_0_1_1"/>
<feature type="domain" description="Ribonucleases P/MRP subunit Pop8-like" evidence="1">
    <location>
        <begin position="22"/>
        <end position="96"/>
    </location>
</feature>
<dbReference type="GO" id="GO:0034965">
    <property type="term" value="P:intronic box C/D snoRNA processing"/>
    <property type="evidence" value="ECO:0007669"/>
    <property type="project" value="TreeGrafter"/>
</dbReference>
<dbReference type="GO" id="GO:0008033">
    <property type="term" value="P:tRNA processing"/>
    <property type="evidence" value="ECO:0007669"/>
    <property type="project" value="InterPro"/>
</dbReference>
<dbReference type="GO" id="GO:0000294">
    <property type="term" value="P:nuclear-transcribed mRNA catabolic process, RNase MRP-dependent"/>
    <property type="evidence" value="ECO:0007669"/>
    <property type="project" value="TreeGrafter"/>
</dbReference>
<dbReference type="GO" id="GO:0005655">
    <property type="term" value="C:nucleolar ribonuclease P complex"/>
    <property type="evidence" value="ECO:0007669"/>
    <property type="project" value="InterPro"/>
</dbReference>
<accession>A0A0D1W9G6</accession>